<proteinExistence type="predicted"/>
<dbReference type="SUPFAM" id="SSF47384">
    <property type="entry name" value="Homodimeric domain of signal transducing histidine kinase"/>
    <property type="match status" value="1"/>
</dbReference>
<evidence type="ECO:0000256" key="8">
    <source>
        <dbReference type="ARBA" id="ARBA00023012"/>
    </source>
</evidence>
<evidence type="ECO:0000256" key="1">
    <source>
        <dbReference type="ARBA" id="ARBA00000085"/>
    </source>
</evidence>
<feature type="transmembrane region" description="Helical" evidence="10">
    <location>
        <begin position="158"/>
        <end position="177"/>
    </location>
</feature>
<feature type="coiled-coil region" evidence="9">
    <location>
        <begin position="215"/>
        <end position="242"/>
    </location>
</feature>
<dbReference type="OrthoDB" id="9784218at2"/>
<keyword evidence="13" id="KW-1185">Reference proteome</keyword>
<name>A0A2R8API7_9RHOB</name>
<evidence type="ECO:0000313" key="13">
    <source>
        <dbReference type="Proteomes" id="UP000244904"/>
    </source>
</evidence>
<keyword evidence="10" id="KW-1133">Transmembrane helix</keyword>
<accession>A0A2R8API7</accession>
<dbReference type="PANTHER" id="PTHR43065:SF10">
    <property type="entry name" value="PEROXIDE STRESS-ACTIVATED HISTIDINE KINASE MAK3"/>
    <property type="match status" value="1"/>
</dbReference>
<dbReference type="Gene3D" id="3.30.565.10">
    <property type="entry name" value="Histidine kinase-like ATPase, C-terminal domain"/>
    <property type="match status" value="1"/>
</dbReference>
<dbReference type="InterPro" id="IPR036097">
    <property type="entry name" value="HisK_dim/P_sf"/>
</dbReference>
<evidence type="ECO:0000313" key="12">
    <source>
        <dbReference type="EMBL" id="SPF77807.1"/>
    </source>
</evidence>
<dbReference type="Gene3D" id="1.10.287.130">
    <property type="match status" value="1"/>
</dbReference>
<dbReference type="PROSITE" id="PS50109">
    <property type="entry name" value="HIS_KIN"/>
    <property type="match status" value="1"/>
</dbReference>
<feature type="transmembrane region" description="Helical" evidence="10">
    <location>
        <begin position="6"/>
        <end position="30"/>
    </location>
</feature>
<comment type="catalytic activity">
    <reaction evidence="1">
        <text>ATP + protein L-histidine = ADP + protein N-phospho-L-histidine.</text>
        <dbReference type="EC" id="2.7.13.3"/>
    </reaction>
</comment>
<organism evidence="12 13">
    <name type="scientific">Pseudoprimorskyibacter insulae</name>
    <dbReference type="NCBI Taxonomy" id="1695997"/>
    <lineage>
        <taxon>Bacteria</taxon>
        <taxon>Pseudomonadati</taxon>
        <taxon>Pseudomonadota</taxon>
        <taxon>Alphaproteobacteria</taxon>
        <taxon>Rhodobacterales</taxon>
        <taxon>Paracoccaceae</taxon>
        <taxon>Pseudoprimorskyibacter</taxon>
    </lineage>
</organism>
<evidence type="ECO:0000256" key="5">
    <source>
        <dbReference type="ARBA" id="ARBA00022741"/>
    </source>
</evidence>
<feature type="domain" description="Histidine kinase" evidence="11">
    <location>
        <begin position="248"/>
        <end position="458"/>
    </location>
</feature>
<dbReference type="GO" id="GO:0000155">
    <property type="term" value="F:phosphorelay sensor kinase activity"/>
    <property type="evidence" value="ECO:0007669"/>
    <property type="project" value="InterPro"/>
</dbReference>
<keyword evidence="4 12" id="KW-0808">Transferase</keyword>
<keyword evidence="5" id="KW-0547">Nucleotide-binding</keyword>
<dbReference type="InterPro" id="IPR004358">
    <property type="entry name" value="Sig_transdc_His_kin-like_C"/>
</dbReference>
<dbReference type="InterPro" id="IPR003594">
    <property type="entry name" value="HATPase_dom"/>
</dbReference>
<evidence type="ECO:0000256" key="3">
    <source>
        <dbReference type="ARBA" id="ARBA00022553"/>
    </source>
</evidence>
<dbReference type="InterPro" id="IPR003661">
    <property type="entry name" value="HisK_dim/P_dom"/>
</dbReference>
<gene>
    <name evidence="12" type="primary">tcrY</name>
    <name evidence="12" type="ORF">PRI8871_00393</name>
</gene>
<evidence type="ECO:0000256" key="9">
    <source>
        <dbReference type="SAM" id="Coils"/>
    </source>
</evidence>
<dbReference type="InterPro" id="IPR036890">
    <property type="entry name" value="HATPase_C_sf"/>
</dbReference>
<keyword evidence="6 12" id="KW-0418">Kinase</keyword>
<keyword evidence="8" id="KW-0902">Two-component regulatory system</keyword>
<dbReference type="Pfam" id="PF02518">
    <property type="entry name" value="HATPase_c"/>
    <property type="match status" value="1"/>
</dbReference>
<evidence type="ECO:0000256" key="4">
    <source>
        <dbReference type="ARBA" id="ARBA00022679"/>
    </source>
</evidence>
<evidence type="ECO:0000256" key="2">
    <source>
        <dbReference type="ARBA" id="ARBA00012438"/>
    </source>
</evidence>
<dbReference type="SMART" id="SM00387">
    <property type="entry name" value="HATPase_c"/>
    <property type="match status" value="1"/>
</dbReference>
<keyword evidence="10" id="KW-0472">Membrane</keyword>
<keyword evidence="9" id="KW-0175">Coiled coil</keyword>
<evidence type="ECO:0000256" key="10">
    <source>
        <dbReference type="SAM" id="Phobius"/>
    </source>
</evidence>
<dbReference type="Proteomes" id="UP000244904">
    <property type="component" value="Unassembled WGS sequence"/>
</dbReference>
<evidence type="ECO:0000256" key="7">
    <source>
        <dbReference type="ARBA" id="ARBA00022840"/>
    </source>
</evidence>
<keyword evidence="3" id="KW-0597">Phosphoprotein</keyword>
<dbReference type="SUPFAM" id="SSF55874">
    <property type="entry name" value="ATPase domain of HSP90 chaperone/DNA topoisomerase II/histidine kinase"/>
    <property type="match status" value="1"/>
</dbReference>
<dbReference type="EMBL" id="OMOJ01000001">
    <property type="protein sequence ID" value="SPF77807.1"/>
    <property type="molecule type" value="Genomic_DNA"/>
</dbReference>
<evidence type="ECO:0000259" key="11">
    <source>
        <dbReference type="PROSITE" id="PS50109"/>
    </source>
</evidence>
<dbReference type="EC" id="2.7.13.3" evidence="2"/>
<dbReference type="SMART" id="SM00388">
    <property type="entry name" value="HisKA"/>
    <property type="match status" value="1"/>
</dbReference>
<dbReference type="InterPro" id="IPR005467">
    <property type="entry name" value="His_kinase_dom"/>
</dbReference>
<keyword evidence="10" id="KW-0812">Transmembrane</keyword>
<dbReference type="PANTHER" id="PTHR43065">
    <property type="entry name" value="SENSOR HISTIDINE KINASE"/>
    <property type="match status" value="1"/>
</dbReference>
<dbReference type="CDD" id="cd00075">
    <property type="entry name" value="HATPase"/>
    <property type="match status" value="1"/>
</dbReference>
<dbReference type="CDD" id="cd00082">
    <property type="entry name" value="HisKA"/>
    <property type="match status" value="1"/>
</dbReference>
<reference evidence="13" key="1">
    <citation type="submission" date="2018-03" db="EMBL/GenBank/DDBJ databases">
        <authorList>
            <person name="Rodrigo-Torres L."/>
            <person name="Arahal R. D."/>
            <person name="Lucena T."/>
        </authorList>
    </citation>
    <scope>NUCLEOTIDE SEQUENCE [LARGE SCALE GENOMIC DNA]</scope>
    <source>
        <strain evidence="13">CECT 8871</strain>
    </source>
</reference>
<dbReference type="AlphaFoldDB" id="A0A2R8API7"/>
<keyword evidence="7" id="KW-0067">ATP-binding</keyword>
<dbReference type="Pfam" id="PF00512">
    <property type="entry name" value="HisKA"/>
    <property type="match status" value="1"/>
</dbReference>
<dbReference type="PRINTS" id="PR00344">
    <property type="entry name" value="BCTRLSENSOR"/>
</dbReference>
<dbReference type="RefSeq" id="WP_108884496.1">
    <property type="nucleotide sequence ID" value="NZ_OMOJ01000001.1"/>
</dbReference>
<sequence>MLTSLSGRFLILTTVFVMLAEVLIFVPSVARFREDYLLARLERAQIASLALLADDMISPDLEEELLQNAGVFNVVLRRDEARQLVLSAPMPTPVYTSFDLRDATAIGLMRDALACLVDPTPRVIRVIGYPFRQAGSLIEVTMETEPLRMAMIDYGVRILLLSAVISIITAGLLFFAVQRLLVKPIKGVVAHMQNYAAAPEDARRIITPQASISELREAEDALQSMQTQLTQALKQKERLAQLGGAVAKVSHDLRNILTSAQLFTDRIEMSEDPAVRRLAPKLVNSISRAVSLCENTLAFGRAEEPAPKLTLFNLAGLVSDVLDGERLAVGDDDISLSEDIPATMMIRGDPEQLYRAVSNLVRNARQAIAGTGQPGEISVQGVTTDDAWVIRVHDTGPGLPAKAREHLFQAFQGGVRKGGTGLGLAIVAELVRGHGGTLKLIRSDEGGTEFEMRLPMSALR</sequence>
<evidence type="ECO:0000256" key="6">
    <source>
        <dbReference type="ARBA" id="ARBA00022777"/>
    </source>
</evidence>
<dbReference type="GO" id="GO:0005524">
    <property type="term" value="F:ATP binding"/>
    <property type="evidence" value="ECO:0007669"/>
    <property type="project" value="UniProtKB-KW"/>
</dbReference>
<dbReference type="Gene3D" id="6.10.340.10">
    <property type="match status" value="1"/>
</dbReference>
<protein>
    <recommendedName>
        <fullName evidence="2">histidine kinase</fullName>
        <ecNumber evidence="2">2.7.13.3</ecNumber>
    </recommendedName>
</protein>